<dbReference type="InterPro" id="IPR018247">
    <property type="entry name" value="EF_Hand_1_Ca_BS"/>
</dbReference>
<evidence type="ECO:0000256" key="2">
    <source>
        <dbReference type="PROSITE-ProRule" id="PRU00591"/>
    </source>
</evidence>
<evidence type="ECO:0000313" key="4">
    <source>
        <dbReference type="Proteomes" id="UP000679373"/>
    </source>
</evidence>
<dbReference type="PROSITE" id="PS51170">
    <property type="entry name" value="CW"/>
    <property type="match status" value="1"/>
</dbReference>
<dbReference type="GeneID" id="66347919"/>
<reference evidence="3" key="1">
    <citation type="submission" date="2021-04" db="EMBL/GenBank/DDBJ databases">
        <title>Complete genome sequence of the type strain Clostridium beijerinckii NRRL B-598.</title>
        <authorList>
            <person name="Sedlar K."/>
            <person name="Branska B."/>
            <person name="Bezdicek M."/>
            <person name="Nykrynova M."/>
            <person name="Lengerova M."/>
            <person name="Skutkova H."/>
            <person name="Patakova P."/>
        </authorList>
    </citation>
    <scope>NUCLEOTIDE SEQUENCE</scope>
    <source>
        <strain evidence="3">DSM 791</strain>
    </source>
</reference>
<organism evidence="3 4">
    <name type="scientific">Clostridium beijerinckii</name>
    <name type="common">Clostridium MP</name>
    <dbReference type="NCBI Taxonomy" id="1520"/>
    <lineage>
        <taxon>Bacteria</taxon>
        <taxon>Bacillati</taxon>
        <taxon>Bacillota</taxon>
        <taxon>Clostridia</taxon>
        <taxon>Eubacteriales</taxon>
        <taxon>Clostridiaceae</taxon>
        <taxon>Clostridium</taxon>
    </lineage>
</organism>
<evidence type="ECO:0000313" key="3">
    <source>
        <dbReference type="EMBL" id="QUN35178.1"/>
    </source>
</evidence>
<gene>
    <name evidence="3" type="ORF">KEC93_25310</name>
</gene>
<evidence type="ECO:0008006" key="5">
    <source>
        <dbReference type="Google" id="ProtNLM"/>
    </source>
</evidence>
<dbReference type="Proteomes" id="UP000679373">
    <property type="component" value="Chromosome"/>
</dbReference>
<dbReference type="PROSITE" id="PS00018">
    <property type="entry name" value="EF_HAND_1"/>
    <property type="match status" value="1"/>
</dbReference>
<keyword evidence="1" id="KW-0677">Repeat</keyword>
<feature type="repeat" description="Cell wall-binding" evidence="2">
    <location>
        <begin position="399"/>
        <end position="418"/>
    </location>
</feature>
<dbReference type="SUPFAM" id="SSF69360">
    <property type="entry name" value="Cell wall binding repeat"/>
    <property type="match status" value="2"/>
</dbReference>
<accession>A0AB74VFB1</accession>
<dbReference type="AlphaFoldDB" id="A0AB74VFB1"/>
<proteinExistence type="predicted"/>
<evidence type="ECO:0000256" key="1">
    <source>
        <dbReference type="ARBA" id="ARBA00022737"/>
    </source>
</evidence>
<keyword evidence="4" id="KW-1185">Reference proteome</keyword>
<dbReference type="InterPro" id="IPR018337">
    <property type="entry name" value="Cell_wall/Cho-bd_repeat"/>
</dbReference>
<protein>
    <recommendedName>
        <fullName evidence="5">Cell wall-binding protein</fullName>
    </recommendedName>
</protein>
<dbReference type="Gene3D" id="2.10.270.10">
    <property type="entry name" value="Cholin Binding"/>
    <property type="match status" value="2"/>
</dbReference>
<name>A0AB74VFB1_CLOBE</name>
<dbReference type="Pfam" id="PF19085">
    <property type="entry name" value="Choline_bind_2"/>
    <property type="match status" value="1"/>
</dbReference>
<dbReference type="RefSeq" id="WP_077869619.1">
    <property type="nucleotide sequence ID" value="NZ_BKAK01000119.1"/>
</dbReference>
<dbReference type="EMBL" id="CP073653">
    <property type="protein sequence ID" value="QUN35178.1"/>
    <property type="molecule type" value="Genomic_DNA"/>
</dbReference>
<sequence length="436" mass="48753">MNKSKLRKNTAIGSIILPLFLLNTIGVSAKGQENEINTMSTISIYFKGGDIENVSANVHDFYYRDDEGDAYYTGDVSKVFDPNSLTSNSIALFIGNDGKLQSRAKIDAVSYIDKDGNKIQIGDLEETSKNEVTDSTEESKVADLNSSQVGASGRWTTEGPGGLKYIDSNGSPHEGWLNFAGKTYYCNGGVPETHFLVKGDKTYLFRDSGELFKEIPTVDGVVESIFDKNEDGILDEVEIPNGASDRNAKKYIVDGSSTDAFKYFNKDGTIAKNQIIQSINSDGGESLWFVTDKYGYIARQKAKLKINGKTYIEYHTGYNENSSSVINDPDTNEEILINLDKSLGTSYHPMYIACNEWGDTGAYRWYHSDSEGRIEKSVWRQNDAKTKWYYLDEKGIMVRYKWIQIGGDWYYFDPEGAMVTNKTIDGYRLGADGKMI</sequence>